<evidence type="ECO:0000313" key="3">
    <source>
        <dbReference type="EMBL" id="RNF14518.1"/>
    </source>
</evidence>
<reference evidence="3 4" key="1">
    <citation type="journal article" date="2018" name="BMC Genomics">
        <title>Genomic comparison of Trypanosoma conorhini and Trypanosoma rangeli to Trypanosoma cruzi strains of high and low virulence.</title>
        <authorList>
            <person name="Bradwell K.R."/>
            <person name="Koparde V.N."/>
            <person name="Matveyev A.V."/>
            <person name="Serrano M.G."/>
            <person name="Alves J.M."/>
            <person name="Parikh H."/>
            <person name="Huang B."/>
            <person name="Lee V."/>
            <person name="Espinosa-Alvarez O."/>
            <person name="Ortiz P.A."/>
            <person name="Costa-Martins A.G."/>
            <person name="Teixeira M.M."/>
            <person name="Buck G.A."/>
        </authorList>
    </citation>
    <scope>NUCLEOTIDE SEQUENCE [LARGE SCALE GENOMIC DNA]</scope>
    <source>
        <strain evidence="3 4">025E</strain>
    </source>
</reference>
<keyword evidence="4" id="KW-1185">Reference proteome</keyword>
<feature type="region of interest" description="Disordered" evidence="2">
    <location>
        <begin position="2654"/>
        <end position="2722"/>
    </location>
</feature>
<name>A0A3R7KW21_9TRYP</name>
<evidence type="ECO:0000256" key="1">
    <source>
        <dbReference type="ARBA" id="ARBA00022737"/>
    </source>
</evidence>
<dbReference type="InterPro" id="IPR001680">
    <property type="entry name" value="WD40_rpt"/>
</dbReference>
<evidence type="ECO:0000313" key="4">
    <source>
        <dbReference type="Proteomes" id="UP000284403"/>
    </source>
</evidence>
<gene>
    <name evidence="3" type="ORF">Tco025E_05810</name>
</gene>
<dbReference type="OrthoDB" id="249916at2759"/>
<dbReference type="EMBL" id="MKKU01000361">
    <property type="protein sequence ID" value="RNF14518.1"/>
    <property type="molecule type" value="Genomic_DNA"/>
</dbReference>
<accession>A0A3R7KW21</accession>
<comment type="caution">
    <text evidence="3">The sequence shown here is derived from an EMBL/GenBank/DDBJ whole genome shotgun (WGS) entry which is preliminary data.</text>
</comment>
<evidence type="ECO:0000256" key="2">
    <source>
        <dbReference type="SAM" id="MobiDB-lite"/>
    </source>
</evidence>
<feature type="compositionally biased region" description="Basic residues" evidence="2">
    <location>
        <begin position="2581"/>
        <end position="2594"/>
    </location>
</feature>
<feature type="compositionally biased region" description="Low complexity" evidence="2">
    <location>
        <begin position="2676"/>
        <end position="2688"/>
    </location>
</feature>
<feature type="region of interest" description="Disordered" evidence="2">
    <location>
        <begin position="2286"/>
        <end position="2305"/>
    </location>
</feature>
<dbReference type="PANTHER" id="PTHR44324">
    <property type="entry name" value="WD40 REPEAT DOMAIN 95"/>
    <property type="match status" value="1"/>
</dbReference>
<protein>
    <submittedName>
        <fullName evidence="3">Uncharacterized protein</fullName>
    </submittedName>
</protein>
<feature type="compositionally biased region" description="Low complexity" evidence="2">
    <location>
        <begin position="2609"/>
        <end position="2620"/>
    </location>
</feature>
<feature type="compositionally biased region" description="Basic and acidic residues" evidence="2">
    <location>
        <begin position="613"/>
        <end position="626"/>
    </location>
</feature>
<proteinExistence type="predicted"/>
<feature type="compositionally biased region" description="Polar residues" evidence="2">
    <location>
        <begin position="2470"/>
        <end position="2484"/>
    </location>
</feature>
<dbReference type="InterPro" id="IPR015943">
    <property type="entry name" value="WD40/YVTN_repeat-like_dom_sf"/>
</dbReference>
<dbReference type="GeneID" id="40319421"/>
<keyword evidence="1" id="KW-0677">Repeat</keyword>
<dbReference type="RefSeq" id="XP_029227178.1">
    <property type="nucleotide sequence ID" value="XM_029372700.1"/>
</dbReference>
<dbReference type="Proteomes" id="UP000284403">
    <property type="component" value="Unassembled WGS sequence"/>
</dbReference>
<dbReference type="PANTHER" id="PTHR44324:SF5">
    <property type="entry name" value="EF-HAND DOMAIN-CONTAINING PROTEIN"/>
    <property type="match status" value="1"/>
</dbReference>
<organism evidence="3 4">
    <name type="scientific">Trypanosoma conorhini</name>
    <dbReference type="NCBI Taxonomy" id="83891"/>
    <lineage>
        <taxon>Eukaryota</taxon>
        <taxon>Discoba</taxon>
        <taxon>Euglenozoa</taxon>
        <taxon>Kinetoplastea</taxon>
        <taxon>Metakinetoplastina</taxon>
        <taxon>Trypanosomatida</taxon>
        <taxon>Trypanosomatidae</taxon>
        <taxon>Trypanosoma</taxon>
    </lineage>
</organism>
<dbReference type="InterPro" id="IPR051242">
    <property type="entry name" value="WD-EF-hand_domain"/>
</dbReference>
<dbReference type="InterPro" id="IPR036322">
    <property type="entry name" value="WD40_repeat_dom_sf"/>
</dbReference>
<feature type="compositionally biased region" description="Polar residues" evidence="2">
    <location>
        <begin position="1677"/>
        <end position="1691"/>
    </location>
</feature>
<dbReference type="Gene3D" id="2.130.10.10">
    <property type="entry name" value="YVTN repeat-like/Quinoprotein amine dehydrogenase"/>
    <property type="match status" value="2"/>
</dbReference>
<feature type="region of interest" description="Disordered" evidence="2">
    <location>
        <begin position="2470"/>
        <end position="2506"/>
    </location>
</feature>
<feature type="region of interest" description="Disordered" evidence="2">
    <location>
        <begin position="1649"/>
        <end position="1691"/>
    </location>
</feature>
<feature type="compositionally biased region" description="Low complexity" evidence="2">
    <location>
        <begin position="2527"/>
        <end position="2559"/>
    </location>
</feature>
<sequence>MSVSQPTPASPEGEGVAAIPSPFFAASAMPATTVLRLSSSGDQLREAAEAVEVTLQNDSFLSVMETEKEAADSTAHRAAASSASGFLLPAQVVSFVDVSKRQKPMPSFSMQSSSARMARFRVKGPLCGPRALPAHVQGVCRDPSTLSILDLAAMDLEQLKKSFIAHAQVFGRGDLLDLYKVAGDVAREAHYAERAPERLQRRGQIHTPRKHNKRLNDMALGSTSALSCPEEVGAADSAASIAEDSIANLPMNESSILARGLSSQKTRLLSVWLYDRLVEQQLCDFRNPASKSPHESPQGTAMLSPRSFLGLGTKAMMVKLRGPPTPQQLAAFDIFDELSRRQRERASGAALDAAHTSVENIPMPLPAFVYVFSRAVFRMCYLGRFPKGTFSSFSPSSSTPAAPSASTGAADVVRKESPAVAFAAICNHDSLLQEAANLLEECRHVVMRFFELFDADRRGEFAWSTFTDMLMERVEVQHRLMMVKESSELNVQSDARVFDEYVLEPFPSVLQRLGYVGAVLEVRYSRSAIVVEGPYDFAVCDSAYNSLIQRKLLVRSADALFAHRKGAPEEWSAERWELAAESAANAHPEQKCQRKIVRYEDGRSPNDEAAAKLRRNAPDADEKEGAAEGNSPAAGSTEDRIDRRVKPSMQAALQVQDVSPELPTTFVTLHSDLLLRFFNIEQHIWVIPETITVSCTETVTSMEWHPASPEGEMTLRWYIFLGTRSGFVLKVHLREIMQKMLHVVRVRGDVMTTGMAAMETVREKLGPYILQRQKVHNEFVTALSLTPAGVLLSASLDGTVVLSRASNLAQLRSFRVGNDAGVRFACITPLRNIIVTLSAANGLALWGNTHQSSHVELYDPISPHYFPIISVTVDESLEQLISVDSSGYAKVWSLRTSLIKMSFYAVSQEAFSAFGHMYSTENRLEHNGHRLFDVDETDKRRSRLTYAGGQHGAATGLQTALAAVEAATKAKIFSPARYVAYDGLSRRLFVSGAKNNVVCVFVSGLTSSKAHSSPICHLSVCERHRGVLSASNADCRLWNYNTGTLSLGLKANSPEFIMVRMAPVYSTRATFTTSAQLVAFSGEPDLHTLDACKQPSPTLGDVISAVYARAGAQRRERSAKRIPNRMTSADKMRRDAVRSKLNRNAAGGVVASSSMGAGAAVAPAAAAALSSSAAAMGVGGVGDAGSGMDFGSAFAAEDNFLKNQGTTYRILCAHADPQERYIFYALNNGDIRVHQSDSGRLSKTLVTMPPSTDLILTAVVQCRHLFTAAKRYTEQAYSRFTDDAETSHGLTSTQMRVHEIAFILHRLLYHEKTLALQQEEEFSIHKEAVGMMTMRDAHELGVVYADGVIRFFPLVGSSVQAHRIIIPEFLVSRATSYMRLERSLQKKLATVSHEFVHAKDVTEAAEPQLNFIVEADAVSFVTVSNTLGYVCLVQVNGRISIMDMRTQTGSVVQVFTVSGEVSAVAFLGAYPCLVVADTQGTISFFLVSGAAMLNLLEDFYKSLLLHRRHQRPQHPLPVGQEKQSDDSYKSSSGYSLRMWWFHVPGTPTALHFDPVHGALYIGTRQGYFSSYLVRNLIVAFDLHPILPPNRGGKSHEPHTPPARQHYDSNEQRLFNVLLVFFGITPERVMLYLDGERAALSAYWRATRPGTGNSAPSVSWRGAADSTPPLQVHRTPSPGGNSMDNTGSGTSPAVTRMWRSSLSWIFEACKALFFPPAPSTPSRDASDAENLPFDIRTVTLSDLLIGTAILRHALLLMSMLPSYSATMKPATGKVSAAAAADHPAAVSLTVSDIRHIRQCIVEEILYRKGMQGGEQERYEAATAGDVQGDLHHAVEEEFDPETVRENSYVLPTAIAANWVELLFRRHVVNAANESPLSLLSPSGILERARCERYERCKLLQLQCELEQDAQKEFIGCSWALNPTAGRSTAITVDWDAFLEGNLTHLIEEVFRRRRGMTNVTEEEMLNTVDDGGGVRCITTRRNGMVFVGSANGSVAVWTPYGAARLQELCPSMLLGESLRHLGSTLKARLAQEVARATRRRQREAYAASLRDAKGHDTMLRNLNVKYKAAMMKQKKARARVMEQSTTGLSALLMDATTSLHSTAPSPQFKSGYSSRASLISLASTYDKANVLLEKEKEVLLALLNSTPAEAAERGLLIEDLYFLPMHTAMLSELEEFDLDAYGLAVDLALARLQRDVCGDAATEEAEGETLVDSRCGSVMEVRFNRPGDEGNVASTHASSFRWGSSWAAGGEAGDEARHEEFNTFLLTAHEKLEAAFCAEELSHMRWKQAPPQPAPSRRVSKRQRKQLGSSINCREWRRSVFGQYTAEFSQASTISWTLPHERNLPAYARPGRWLGPGVITVAVSTRHLRHLMGCFGLELERMAAAASWHGVDEAIQAMITQSRGLLSNESLAGLSRSLTRLVSRHVRGGFGPQASFYAKREKKYEAQPSKPAALLMEPLLLIASNHKGDTESSINECFQQPSGESRTPPVHAFTSDGMDTTGRLEELGTGSKERFTFFLTEAREGSPSAASAAAASSTPFAGAGTRQPSRQQQRRGSNSSLSLGTDDDNFDAAPRVLMQWSLHKKDHSHRARLSRTGRVTADIARPPSLPSSYKSSSAAPRESGEHCANASRNTVALEAPLGTRPHSLETSVSATAMQEGGKQPKGPSAPQTGYRRLSNSVSLPSLNPNEMRAPPKRLQREAAPLSKTQPQLSAVTHRPRRRG</sequence>
<dbReference type="SUPFAM" id="SSF50978">
    <property type="entry name" value="WD40 repeat-like"/>
    <property type="match status" value="1"/>
</dbReference>
<feature type="region of interest" description="Disordered" evidence="2">
    <location>
        <begin position="2580"/>
        <end position="2628"/>
    </location>
</feature>
<dbReference type="SMART" id="SM00320">
    <property type="entry name" value="WD40"/>
    <property type="match status" value="7"/>
</dbReference>
<feature type="region of interest" description="Disordered" evidence="2">
    <location>
        <begin position="613"/>
        <end position="642"/>
    </location>
</feature>
<feature type="region of interest" description="Disordered" evidence="2">
    <location>
        <begin position="2527"/>
        <end position="2567"/>
    </location>
</feature>